<gene>
    <name evidence="1" type="ORF">SHM7688_02616</name>
</gene>
<sequence>MTNPIAVFIAVFLLVALGVDMVFNSSEAALFLAKKLFDLIEWMAFWR</sequence>
<dbReference type="EMBL" id="CYPW01000027">
    <property type="protein sequence ID" value="CUH53164.1"/>
    <property type="molecule type" value="Genomic_DNA"/>
</dbReference>
<reference evidence="1 2" key="1">
    <citation type="submission" date="2015-09" db="EMBL/GenBank/DDBJ databases">
        <authorList>
            <consortium name="Swine Surveillance"/>
        </authorList>
    </citation>
    <scope>NUCLEOTIDE SEQUENCE [LARGE SCALE GENOMIC DNA]</scope>
    <source>
        <strain evidence="1 2">CECT 7688</strain>
    </source>
</reference>
<dbReference type="Proteomes" id="UP000054823">
    <property type="component" value="Unassembled WGS sequence"/>
</dbReference>
<organism evidence="1 2">
    <name type="scientific">Shimia marina</name>
    <dbReference type="NCBI Taxonomy" id="321267"/>
    <lineage>
        <taxon>Bacteria</taxon>
        <taxon>Pseudomonadati</taxon>
        <taxon>Pseudomonadota</taxon>
        <taxon>Alphaproteobacteria</taxon>
        <taxon>Rhodobacterales</taxon>
        <taxon>Roseobacteraceae</taxon>
    </lineage>
</organism>
<proteinExistence type="predicted"/>
<evidence type="ECO:0000313" key="1">
    <source>
        <dbReference type="EMBL" id="CUH53164.1"/>
    </source>
</evidence>
<protein>
    <recommendedName>
        <fullName evidence="3">Glyceraldehyde-3-phosphate dehydrogenase</fullName>
    </recommendedName>
</protein>
<evidence type="ECO:0000313" key="2">
    <source>
        <dbReference type="Proteomes" id="UP000054823"/>
    </source>
</evidence>
<keyword evidence="2" id="KW-1185">Reference proteome</keyword>
<dbReference type="RefSeq" id="WP_058240350.1">
    <property type="nucleotide sequence ID" value="NZ_CYPW01000027.1"/>
</dbReference>
<accession>A0A0N7LSB6</accession>
<name>A0A0N7LSB6_9RHOB</name>
<evidence type="ECO:0008006" key="3">
    <source>
        <dbReference type="Google" id="ProtNLM"/>
    </source>
</evidence>
<dbReference type="AlphaFoldDB" id="A0A0N7LSB6"/>